<proteinExistence type="predicted"/>
<evidence type="ECO:0000259" key="2">
    <source>
        <dbReference type="Pfam" id="PF10088"/>
    </source>
</evidence>
<evidence type="ECO:0000256" key="1">
    <source>
        <dbReference type="SAM" id="Coils"/>
    </source>
</evidence>
<organism evidence="3 4">
    <name type="scientific">Blautia producta</name>
    <dbReference type="NCBI Taxonomy" id="33035"/>
    <lineage>
        <taxon>Bacteria</taxon>
        <taxon>Bacillati</taxon>
        <taxon>Bacillota</taxon>
        <taxon>Clostridia</taxon>
        <taxon>Lachnospirales</taxon>
        <taxon>Lachnospiraceae</taxon>
        <taxon>Blautia</taxon>
    </lineage>
</organism>
<dbReference type="InterPro" id="IPR018760">
    <property type="entry name" value="DUF2326"/>
</dbReference>
<feature type="domain" description="DUF2326" evidence="2">
    <location>
        <begin position="455"/>
        <end position="579"/>
    </location>
</feature>
<keyword evidence="1" id="KW-0175">Coiled coil</keyword>
<evidence type="ECO:0000313" key="4">
    <source>
        <dbReference type="Proteomes" id="UP000515789"/>
    </source>
</evidence>
<dbReference type="Proteomes" id="UP000515789">
    <property type="component" value="Chromosome"/>
</dbReference>
<dbReference type="InterPro" id="IPR027417">
    <property type="entry name" value="P-loop_NTPase"/>
</dbReference>
<dbReference type="EMBL" id="CP039126">
    <property type="protein sequence ID" value="QMW76447.1"/>
    <property type="molecule type" value="Genomic_DNA"/>
</dbReference>
<protein>
    <submittedName>
        <fullName evidence="3">DUF2326 domain-containing protein</fullName>
    </submittedName>
</protein>
<name>A0A7G5MPA4_9FIRM</name>
<sequence length="580" mass="68564">MILKELYVISLKEKKVISKYVFNTSGLNVILGVAKKDSNGVGKTAMVDAIRMLLGEKMPEDFQHKEELAKRDILIVLKIEVDGKVQYLARQIIDDENGYISENVIMDLNGWNMYDLESYRKKIQEYVFENLNYEDAPSFQSIREYLIRDEKQGFSGITLSRRKAIKSSQCLNFLSLLPIYYETEINKLKNEQALLQNEIKIIKTLAKDITKLKNDKIKLESEINRMKNMLDSVNVSDKIDYDEEKYISAKKKLKKIEAQIFKKEYSKRQFEQSVEGLEQRHKKMRELVNLQTYYEQILKYFPDDLKKNYEDMEKFFSYMLENRGNYFQNRIRKLEEELEKLQNEKKSLQNIISESTRIFQNTQLVDDIHNINEQLNIEYQKLADVKMKIDKYNEINKLTKDLNEKGKEILERTLQYERDYNQYEDNIINIQNHFKTLTETAYEESGDLTYYYENDVKKSSATGRVKIACQIADENSHGRLYMKINMFDLSLFLNRVDLNAGCQFLIHDGSYCKPNPDAKAKVIKYVDEYLKSKGTGQYFITLNKSEIDTKDLKFLKSQGMVVAEFDREHNDAHRFFGFKY</sequence>
<dbReference type="Pfam" id="PF10088">
    <property type="entry name" value="DUF2326"/>
    <property type="match status" value="1"/>
</dbReference>
<evidence type="ECO:0000313" key="3">
    <source>
        <dbReference type="EMBL" id="QMW76447.1"/>
    </source>
</evidence>
<dbReference type="RefSeq" id="WP_018595568.1">
    <property type="nucleotide sequence ID" value="NZ_CABLBP010000003.1"/>
</dbReference>
<dbReference type="GeneID" id="75052882"/>
<feature type="coiled-coil region" evidence="1">
    <location>
        <begin position="185"/>
        <end position="229"/>
    </location>
</feature>
<dbReference type="AlphaFoldDB" id="A0A7G5MPA4"/>
<accession>A0A7G5MPA4</accession>
<feature type="coiled-coil region" evidence="1">
    <location>
        <begin position="324"/>
        <end position="358"/>
    </location>
</feature>
<reference evidence="3 4" key="1">
    <citation type="submission" date="2019-04" db="EMBL/GenBank/DDBJ databases">
        <authorList>
            <person name="Schori C."/>
            <person name="Ahrens C."/>
        </authorList>
    </citation>
    <scope>NUCLEOTIDE SEQUENCE [LARGE SCALE GENOMIC DNA]</scope>
    <source>
        <strain evidence="3 4">DSM 2950</strain>
    </source>
</reference>
<dbReference type="Gene3D" id="3.40.50.300">
    <property type="entry name" value="P-loop containing nucleotide triphosphate hydrolases"/>
    <property type="match status" value="1"/>
</dbReference>
<gene>
    <name evidence="3" type="ORF">E5259_01900</name>
</gene>